<feature type="chain" id="PRO_5045626920" evidence="1">
    <location>
        <begin position="26"/>
        <end position="145"/>
    </location>
</feature>
<evidence type="ECO:0000256" key="1">
    <source>
        <dbReference type="SAM" id="SignalP"/>
    </source>
</evidence>
<dbReference type="SUPFAM" id="SSF48726">
    <property type="entry name" value="Immunoglobulin"/>
    <property type="match status" value="1"/>
</dbReference>
<comment type="caution">
    <text evidence="2">The sequence shown here is derived from an EMBL/GenBank/DDBJ whole genome shotgun (WGS) entry which is preliminary data.</text>
</comment>
<dbReference type="EMBL" id="CALNXK010000083">
    <property type="protein sequence ID" value="CAH3148177.1"/>
    <property type="molecule type" value="Genomic_DNA"/>
</dbReference>
<feature type="signal peptide" evidence="1">
    <location>
        <begin position="1"/>
        <end position="25"/>
    </location>
</feature>
<keyword evidence="1" id="KW-0732">Signal</keyword>
<name>A0ABN8PPH4_9CNID</name>
<organism evidence="2 3">
    <name type="scientific">Porites lobata</name>
    <dbReference type="NCBI Taxonomy" id="104759"/>
    <lineage>
        <taxon>Eukaryota</taxon>
        <taxon>Metazoa</taxon>
        <taxon>Cnidaria</taxon>
        <taxon>Anthozoa</taxon>
        <taxon>Hexacorallia</taxon>
        <taxon>Scleractinia</taxon>
        <taxon>Fungiina</taxon>
        <taxon>Poritidae</taxon>
        <taxon>Porites</taxon>
    </lineage>
</organism>
<evidence type="ECO:0000313" key="3">
    <source>
        <dbReference type="Proteomes" id="UP001159405"/>
    </source>
</evidence>
<proteinExistence type="predicted"/>
<dbReference type="InterPro" id="IPR036179">
    <property type="entry name" value="Ig-like_dom_sf"/>
</dbReference>
<evidence type="ECO:0000313" key="2">
    <source>
        <dbReference type="EMBL" id="CAH3148177.1"/>
    </source>
</evidence>
<reference evidence="2 3" key="1">
    <citation type="submission" date="2022-05" db="EMBL/GenBank/DDBJ databases">
        <authorList>
            <consortium name="Genoscope - CEA"/>
            <person name="William W."/>
        </authorList>
    </citation>
    <scope>NUCLEOTIDE SEQUENCE [LARGE SCALE GENOMIC DNA]</scope>
</reference>
<sequence length="145" mass="16306">MAAYDICVFSLRFVLFAFVTWKIKSLGVGLSPGEGASTNHVTITAGEKTKMVYKARTKELTLTALEFGQWTYNEVVIVSNSYFLIGNNTTTRKFWLKIREADVSKSGIYSFVVNGTAVQRWELQVKSGIENHNTYNVRSPLFSCT</sequence>
<accession>A0ABN8PPH4</accession>
<keyword evidence="3" id="KW-1185">Reference proteome</keyword>
<protein>
    <submittedName>
        <fullName evidence="2">Uncharacterized protein</fullName>
    </submittedName>
</protein>
<gene>
    <name evidence="2" type="ORF">PLOB_00046615</name>
</gene>
<dbReference type="Proteomes" id="UP001159405">
    <property type="component" value="Unassembled WGS sequence"/>
</dbReference>